<evidence type="ECO:0000313" key="2">
    <source>
        <dbReference type="Proteomes" id="UP000244912"/>
    </source>
</evidence>
<dbReference type="RefSeq" id="WP_181375688.1">
    <property type="nucleotide sequence ID" value="NZ_ONZF01000002.1"/>
</dbReference>
<accession>A0A2R8BSK1</accession>
<evidence type="ECO:0000313" key="1">
    <source>
        <dbReference type="EMBL" id="SPJ23105.1"/>
    </source>
</evidence>
<name>A0A2R8BSK1_9RHOB</name>
<gene>
    <name evidence="1" type="ORF">PAA8504_00910</name>
</gene>
<dbReference type="AlphaFoldDB" id="A0A2R8BSK1"/>
<reference evidence="1 2" key="1">
    <citation type="submission" date="2018-03" db="EMBL/GenBank/DDBJ databases">
        <authorList>
            <person name="Keele B.F."/>
        </authorList>
    </citation>
    <scope>NUCLEOTIDE SEQUENCE [LARGE SCALE GENOMIC DNA]</scope>
    <source>
        <strain evidence="1 2">CECT 8504</strain>
    </source>
</reference>
<dbReference type="Proteomes" id="UP000244912">
    <property type="component" value="Unassembled WGS sequence"/>
</dbReference>
<keyword evidence="2" id="KW-1185">Reference proteome</keyword>
<dbReference type="InterPro" id="IPR022025">
    <property type="entry name" value="Amidoligase_2"/>
</dbReference>
<sequence>MTDIRSLPNPRSHEGDTRRVGIEVECGGVDEHRLARILADALGGTVCRTAEYEWTVEGSRIGDIDVLLDTALRDKVESNIAKAGLAMGRAVIPVEFVTEPIEPDRIAEVDQACAALAEAGAFGTRDGLFVGFGLHLNVALPGTQIDDILPVLTAFALMEDWMRARMDLDPSRRLQPFVETYPSVLVDALCDPEAEWSLDALLRTYLQHAPNRNHALDLLPILKHYQSGAVVEAVPQMAHKSGRPAWHYRLPDCRIGEGDWSVALEWNRWCVVEGVASDPNLLGRLRMCWRDYRGRAFGMPGRWHAVSAEILDEEVDLP</sequence>
<evidence type="ECO:0008006" key="3">
    <source>
        <dbReference type="Google" id="ProtNLM"/>
    </source>
</evidence>
<dbReference type="Pfam" id="PF12224">
    <property type="entry name" value="Amidoligase_2"/>
    <property type="match status" value="1"/>
</dbReference>
<organism evidence="1 2">
    <name type="scientific">Palleronia abyssalis</name>
    <dbReference type="NCBI Taxonomy" id="1501240"/>
    <lineage>
        <taxon>Bacteria</taxon>
        <taxon>Pseudomonadati</taxon>
        <taxon>Pseudomonadota</taxon>
        <taxon>Alphaproteobacteria</taxon>
        <taxon>Rhodobacterales</taxon>
        <taxon>Roseobacteraceae</taxon>
        <taxon>Palleronia</taxon>
    </lineage>
</organism>
<dbReference type="EMBL" id="ONZF01000002">
    <property type="protein sequence ID" value="SPJ23105.1"/>
    <property type="molecule type" value="Genomic_DNA"/>
</dbReference>
<proteinExistence type="predicted"/>
<protein>
    <recommendedName>
        <fullName evidence="3">Amidoligase enzyme</fullName>
    </recommendedName>
</protein>